<sequence>MDEQLKELEKLEKNTNLFIDKLTDPELWIKYGFIALKIIIIIILSSIIIRVGKAAIGRIFKRRSKVPLQFSERREATLIKLLQNILTYTVYFIAIVMILSALTINVTGILAGAGILGLAVGFGAQNLVKDIIGGFFIIFEDQFSVGDYVRIGEFEGTVDEIGLRTTKILNWTGELYILQNGNITEVTNFSLHNSVAVVDIYLGYQADLKKVESLIENVLETMPEKYEQIVGTPSVLGVQQLGASEIVLRVTAETLPLQNAFIARELRKAIKLALDAHQVDIPYQRIVMMQGNVHRQDNHLGDRQGG</sequence>
<comment type="function">
    <text evidence="7">May play a role in resistance to osmotic downshock.</text>
</comment>
<evidence type="ECO:0000256" key="3">
    <source>
        <dbReference type="ARBA" id="ARBA00022475"/>
    </source>
</evidence>
<comment type="similarity">
    <text evidence="2">Belongs to the MscS (TC 1.A.23) family.</text>
</comment>
<dbReference type="Gene3D" id="3.30.70.100">
    <property type="match status" value="1"/>
</dbReference>
<reference evidence="12" key="1">
    <citation type="submission" date="2018-12" db="EMBL/GenBank/DDBJ databases">
        <authorList>
            <person name="Sun L."/>
            <person name="Chen Z."/>
        </authorList>
    </citation>
    <scope>NUCLEOTIDE SEQUENCE [LARGE SCALE GENOMIC DNA]</scope>
    <source>
        <strain evidence="12">DSM 16012</strain>
    </source>
</reference>
<dbReference type="InterPro" id="IPR045276">
    <property type="entry name" value="YbiO_bact"/>
</dbReference>
<comment type="caution">
    <text evidence="12">The sequence shown here is derived from an EMBL/GenBank/DDBJ whole genome shotgun (WGS) entry which is preliminary data.</text>
</comment>
<dbReference type="SUPFAM" id="SSF50182">
    <property type="entry name" value="Sm-like ribonucleoproteins"/>
    <property type="match status" value="1"/>
</dbReference>
<dbReference type="InterPro" id="IPR006685">
    <property type="entry name" value="MscS_channel_2nd"/>
</dbReference>
<dbReference type="Proteomes" id="UP000273811">
    <property type="component" value="Unassembled WGS sequence"/>
</dbReference>
<dbReference type="InterPro" id="IPR010920">
    <property type="entry name" value="LSM_dom_sf"/>
</dbReference>
<dbReference type="InterPro" id="IPR023408">
    <property type="entry name" value="MscS_beta-dom_sf"/>
</dbReference>
<feature type="domain" description="Mechanosensitive ion channel MscS" evidence="9">
    <location>
        <begin position="126"/>
        <end position="190"/>
    </location>
</feature>
<evidence type="ECO:0000256" key="7">
    <source>
        <dbReference type="ARBA" id="ARBA00059688"/>
    </source>
</evidence>
<dbReference type="SUPFAM" id="SSF82861">
    <property type="entry name" value="Mechanosensitive channel protein MscS (YggB), transmembrane region"/>
    <property type="match status" value="1"/>
</dbReference>
<dbReference type="InterPro" id="IPR011066">
    <property type="entry name" value="MscS_channel_C_sf"/>
</dbReference>
<evidence type="ECO:0000256" key="1">
    <source>
        <dbReference type="ARBA" id="ARBA00004651"/>
    </source>
</evidence>
<evidence type="ECO:0000256" key="6">
    <source>
        <dbReference type="ARBA" id="ARBA00023136"/>
    </source>
</evidence>
<dbReference type="FunFam" id="1.10.287.1260:FF:000005">
    <property type="entry name" value="Mechanosensitive ion channel family protein"/>
    <property type="match status" value="1"/>
</dbReference>
<dbReference type="RefSeq" id="WP_120073524.1">
    <property type="nucleotide sequence ID" value="NZ_CP126113.1"/>
</dbReference>
<evidence type="ECO:0000256" key="5">
    <source>
        <dbReference type="ARBA" id="ARBA00022989"/>
    </source>
</evidence>
<comment type="subcellular location">
    <subcellularLocation>
        <location evidence="1">Cell membrane</location>
        <topology evidence="1">Multi-pass membrane protein</topology>
    </subcellularLocation>
</comment>
<dbReference type="PANTHER" id="PTHR30460">
    <property type="entry name" value="MODERATE CONDUCTANCE MECHANOSENSITIVE CHANNEL YBIO"/>
    <property type="match status" value="1"/>
</dbReference>
<feature type="transmembrane region" description="Helical" evidence="8">
    <location>
        <begin position="81"/>
        <end position="102"/>
    </location>
</feature>
<keyword evidence="6 8" id="KW-0472">Membrane</keyword>
<protein>
    <submittedName>
        <fullName evidence="12">Mechanosensitive ion channel family protein</fullName>
    </submittedName>
</protein>
<dbReference type="FunFam" id="2.30.30.60:FF:000001">
    <property type="entry name" value="MscS Mechanosensitive ion channel"/>
    <property type="match status" value="1"/>
</dbReference>
<evidence type="ECO:0000313" key="12">
    <source>
        <dbReference type="EMBL" id="RWR08951.1"/>
    </source>
</evidence>
<keyword evidence="5 8" id="KW-1133">Transmembrane helix</keyword>
<dbReference type="EMBL" id="QYTU02000023">
    <property type="protein sequence ID" value="RWR08951.1"/>
    <property type="molecule type" value="Genomic_DNA"/>
</dbReference>
<dbReference type="GO" id="GO:0008381">
    <property type="term" value="F:mechanosensitive monoatomic ion channel activity"/>
    <property type="evidence" value="ECO:0007669"/>
    <property type="project" value="InterPro"/>
</dbReference>
<dbReference type="OrthoDB" id="9809206at2"/>
<feature type="transmembrane region" description="Helical" evidence="8">
    <location>
        <begin position="34"/>
        <end position="60"/>
    </location>
</feature>
<dbReference type="Pfam" id="PF00924">
    <property type="entry name" value="MS_channel_2nd"/>
    <property type="match status" value="1"/>
</dbReference>
<proteinExistence type="inferred from homology"/>
<dbReference type="InterPro" id="IPR011014">
    <property type="entry name" value="MscS_channel_TM-2"/>
</dbReference>
<evidence type="ECO:0000313" key="13">
    <source>
        <dbReference type="Proteomes" id="UP000273811"/>
    </source>
</evidence>
<evidence type="ECO:0000256" key="8">
    <source>
        <dbReference type="SAM" id="Phobius"/>
    </source>
</evidence>
<evidence type="ECO:0000256" key="2">
    <source>
        <dbReference type="ARBA" id="ARBA00008017"/>
    </source>
</evidence>
<organism evidence="12 13">
    <name type="scientific">Siminovitchia fortis</name>
    <dbReference type="NCBI Taxonomy" id="254758"/>
    <lineage>
        <taxon>Bacteria</taxon>
        <taxon>Bacillati</taxon>
        <taxon>Bacillota</taxon>
        <taxon>Bacilli</taxon>
        <taxon>Bacillales</taxon>
        <taxon>Bacillaceae</taxon>
        <taxon>Siminovitchia</taxon>
    </lineage>
</organism>
<dbReference type="GO" id="GO:0005886">
    <property type="term" value="C:plasma membrane"/>
    <property type="evidence" value="ECO:0007669"/>
    <property type="project" value="UniProtKB-SubCell"/>
</dbReference>
<gene>
    <name evidence="12" type="ORF">D4N35_011080</name>
</gene>
<dbReference type="InterPro" id="IPR049142">
    <property type="entry name" value="MS_channel_1st"/>
</dbReference>
<feature type="domain" description="Mechanosensitive ion channel MscS C-terminal" evidence="10">
    <location>
        <begin position="197"/>
        <end position="281"/>
    </location>
</feature>
<dbReference type="SUPFAM" id="SSF82689">
    <property type="entry name" value="Mechanosensitive channel protein MscS (YggB), C-terminal domain"/>
    <property type="match status" value="1"/>
</dbReference>
<evidence type="ECO:0000259" key="10">
    <source>
        <dbReference type="Pfam" id="PF21082"/>
    </source>
</evidence>
<dbReference type="Pfam" id="PF21082">
    <property type="entry name" value="MS_channel_3rd"/>
    <property type="match status" value="1"/>
</dbReference>
<accession>A0A443IQV8</accession>
<dbReference type="InterPro" id="IPR049278">
    <property type="entry name" value="MS_channel_C"/>
</dbReference>
<keyword evidence="4 8" id="KW-0812">Transmembrane</keyword>
<evidence type="ECO:0000259" key="9">
    <source>
        <dbReference type="Pfam" id="PF00924"/>
    </source>
</evidence>
<name>A0A443IQV8_9BACI</name>
<dbReference type="Gene3D" id="1.10.287.1260">
    <property type="match status" value="1"/>
</dbReference>
<dbReference type="Gene3D" id="2.30.30.60">
    <property type="match status" value="1"/>
</dbReference>
<feature type="domain" description="Mechanosensitive ion channel transmembrane helices 2/3" evidence="11">
    <location>
        <begin position="84"/>
        <end position="125"/>
    </location>
</feature>
<dbReference type="PANTHER" id="PTHR30460:SF0">
    <property type="entry name" value="MODERATE CONDUCTANCE MECHANOSENSITIVE CHANNEL YBIO"/>
    <property type="match status" value="1"/>
</dbReference>
<evidence type="ECO:0000256" key="4">
    <source>
        <dbReference type="ARBA" id="ARBA00022692"/>
    </source>
</evidence>
<evidence type="ECO:0000259" key="11">
    <source>
        <dbReference type="Pfam" id="PF21088"/>
    </source>
</evidence>
<dbReference type="AlphaFoldDB" id="A0A443IQV8"/>
<keyword evidence="3" id="KW-1003">Cell membrane</keyword>
<keyword evidence="13" id="KW-1185">Reference proteome</keyword>
<dbReference type="Pfam" id="PF21088">
    <property type="entry name" value="MS_channel_1st"/>
    <property type="match status" value="1"/>
</dbReference>